<keyword evidence="10" id="KW-0732">Signal</keyword>
<comment type="subcellular location">
    <subcellularLocation>
        <location evidence="1">Secreted</location>
        <location evidence="1">Cell wall</location>
    </subcellularLocation>
</comment>
<accession>A0AAV8T4R6</accession>
<keyword evidence="6 9" id="KW-0326">Glycosidase</keyword>
<dbReference type="InterPro" id="IPR000743">
    <property type="entry name" value="Glyco_hydro_28"/>
</dbReference>
<feature type="signal peptide" evidence="10">
    <location>
        <begin position="1"/>
        <end position="25"/>
    </location>
</feature>
<feature type="active site" evidence="8">
    <location>
        <position position="241"/>
    </location>
</feature>
<dbReference type="AlphaFoldDB" id="A0AAV8T4R6"/>
<feature type="active site" evidence="8">
    <location>
        <position position="561"/>
    </location>
</feature>
<evidence type="ECO:0000256" key="10">
    <source>
        <dbReference type="SAM" id="SignalP"/>
    </source>
</evidence>
<keyword evidence="12" id="KW-1185">Reference proteome</keyword>
<dbReference type="InterPro" id="IPR011050">
    <property type="entry name" value="Pectin_lyase_fold/virulence"/>
</dbReference>
<dbReference type="GO" id="GO:0071555">
    <property type="term" value="P:cell wall organization"/>
    <property type="evidence" value="ECO:0007669"/>
    <property type="project" value="UniProtKB-KW"/>
</dbReference>
<dbReference type="SMART" id="SM00710">
    <property type="entry name" value="PbH1"/>
    <property type="match status" value="10"/>
</dbReference>
<evidence type="ECO:0000256" key="4">
    <source>
        <dbReference type="ARBA" id="ARBA00022525"/>
    </source>
</evidence>
<dbReference type="InterPro" id="IPR006626">
    <property type="entry name" value="PbH1"/>
</dbReference>
<sequence>MELAVKIPVVSLLLIFLASAVNVMATPLDVTKYGAVADEKTDMVEALKKAWTEACASTTPSTIVIPPGTYMLGKIELTGPCKAPIELQVQGTVKAPTDPSLLGEGWVNIRYLDQFTMSGNGVFDGQGPVAWQQNNCHENPNCKFLTINLSFSFVNNSLITGVTTLNSKNFHVNVLGCSNFTFNKFNVSAPAESPNTDGIHIGRSDGVQIIDTTIGTGDDCISLGDGCKNINVTGVTCGPGHGISIGSLGKYPDEAPVTGVWVKNCTLANTDNGVRIKSWPALHEGAVSDIHFEDIIVNNVSNPVLIDQVYCPWNQCNDKLAVKIPVVSLLLIFLASAVNVMATPLDVTKYGAVADEKTDMVEVKFCFKKAWTEACASTTPSTIVIPPGTYMLGKIELTGPCKAPIELQVQGTVKAPTDPSLLGEGWVNIRYLDQFTMSGNGVFDGQGPVAWQQNNCHENPNCKFLTINLSFSFVNNSLITGVTTLNSKNFHVNVLGCSNFTFNKFNVSAPAESPNTDGIHIGRSDGVQIIDTTIGTGDDCISLGDGCKNINVTGVTCGPGHGISIGSLGKYPDEAPVTGVWVKNCTLANTDNGVRIKSWPALHEGAVSDIHFEDIIVNNVSNPVLIDQVYCPWNQCNDKAPSKVKISGVEFKNIKGTSNTPLVVKLLCSSGIPCEGVSMADIDISYTGTLGPAKSECTNVKPTITGALNPAGC</sequence>
<keyword evidence="3" id="KW-0134">Cell wall</keyword>
<reference evidence="11 12" key="1">
    <citation type="submission" date="2021-09" db="EMBL/GenBank/DDBJ databases">
        <title>Genomic insights and catalytic innovation underlie evolution of tropane alkaloids biosynthesis.</title>
        <authorList>
            <person name="Wang Y.-J."/>
            <person name="Tian T."/>
            <person name="Huang J.-P."/>
            <person name="Huang S.-X."/>
        </authorList>
    </citation>
    <scope>NUCLEOTIDE SEQUENCE [LARGE SCALE GENOMIC DNA]</scope>
    <source>
        <strain evidence="11">KIB-2018</strain>
        <tissue evidence="11">Leaf</tissue>
    </source>
</reference>
<keyword evidence="7" id="KW-0961">Cell wall biogenesis/degradation</keyword>
<dbReference type="InterPro" id="IPR012334">
    <property type="entry name" value="Pectin_lyas_fold"/>
</dbReference>
<evidence type="ECO:0000256" key="3">
    <source>
        <dbReference type="ARBA" id="ARBA00022512"/>
    </source>
</evidence>
<organism evidence="11 12">
    <name type="scientific">Erythroxylum novogranatense</name>
    <dbReference type="NCBI Taxonomy" id="1862640"/>
    <lineage>
        <taxon>Eukaryota</taxon>
        <taxon>Viridiplantae</taxon>
        <taxon>Streptophyta</taxon>
        <taxon>Embryophyta</taxon>
        <taxon>Tracheophyta</taxon>
        <taxon>Spermatophyta</taxon>
        <taxon>Magnoliopsida</taxon>
        <taxon>eudicotyledons</taxon>
        <taxon>Gunneridae</taxon>
        <taxon>Pentapetalae</taxon>
        <taxon>rosids</taxon>
        <taxon>fabids</taxon>
        <taxon>Malpighiales</taxon>
        <taxon>Erythroxylaceae</taxon>
        <taxon>Erythroxylum</taxon>
    </lineage>
</organism>
<comment type="caution">
    <text evidence="11">The sequence shown here is derived from an EMBL/GenBank/DDBJ whole genome shotgun (WGS) entry which is preliminary data.</text>
</comment>
<dbReference type="PANTHER" id="PTHR31375">
    <property type="match status" value="1"/>
</dbReference>
<feature type="chain" id="PRO_5043317020" description="Polygalacturonase" evidence="10">
    <location>
        <begin position="26"/>
        <end position="713"/>
    </location>
</feature>
<proteinExistence type="inferred from homology"/>
<comment type="similarity">
    <text evidence="2 9">Belongs to the glycosyl hydrolase 28 family.</text>
</comment>
<dbReference type="PROSITE" id="PS00502">
    <property type="entry name" value="POLYGALACTURONASE"/>
    <property type="match status" value="2"/>
</dbReference>
<keyword evidence="4" id="KW-0964">Secreted</keyword>
<dbReference type="GO" id="GO:0004650">
    <property type="term" value="F:polygalacturonase activity"/>
    <property type="evidence" value="ECO:0007669"/>
    <property type="project" value="InterPro"/>
</dbReference>
<evidence type="ECO:0000313" key="11">
    <source>
        <dbReference type="EMBL" id="KAJ8761533.1"/>
    </source>
</evidence>
<protein>
    <recommendedName>
        <fullName evidence="13">Polygalacturonase</fullName>
    </recommendedName>
</protein>
<evidence type="ECO:0000313" key="12">
    <source>
        <dbReference type="Proteomes" id="UP001159364"/>
    </source>
</evidence>
<keyword evidence="5 9" id="KW-0378">Hydrolase</keyword>
<evidence type="ECO:0000256" key="7">
    <source>
        <dbReference type="ARBA" id="ARBA00023316"/>
    </source>
</evidence>
<dbReference type="GO" id="GO:0005975">
    <property type="term" value="P:carbohydrate metabolic process"/>
    <property type="evidence" value="ECO:0007669"/>
    <property type="project" value="InterPro"/>
</dbReference>
<evidence type="ECO:0000256" key="2">
    <source>
        <dbReference type="ARBA" id="ARBA00008834"/>
    </source>
</evidence>
<evidence type="ECO:0000256" key="9">
    <source>
        <dbReference type="RuleBase" id="RU361169"/>
    </source>
</evidence>
<evidence type="ECO:0000256" key="1">
    <source>
        <dbReference type="ARBA" id="ARBA00004191"/>
    </source>
</evidence>
<dbReference type="Gene3D" id="2.160.20.10">
    <property type="entry name" value="Single-stranded right-handed beta-helix, Pectin lyase-like"/>
    <property type="match status" value="2"/>
</dbReference>
<dbReference type="FunFam" id="2.160.20.10:FF:000004">
    <property type="entry name" value="Pectin lyase-like superfamily protein"/>
    <property type="match status" value="2"/>
</dbReference>
<evidence type="ECO:0000256" key="6">
    <source>
        <dbReference type="ARBA" id="ARBA00023295"/>
    </source>
</evidence>
<dbReference type="Pfam" id="PF00295">
    <property type="entry name" value="Glyco_hydro_28"/>
    <property type="match status" value="2"/>
</dbReference>
<dbReference type="SUPFAM" id="SSF51126">
    <property type="entry name" value="Pectin lyase-like"/>
    <property type="match status" value="2"/>
</dbReference>
<name>A0AAV8T4R6_9ROSI</name>
<dbReference type="Proteomes" id="UP001159364">
    <property type="component" value="Linkage Group LG06"/>
</dbReference>
<dbReference type="EMBL" id="JAIWQS010000006">
    <property type="protein sequence ID" value="KAJ8761533.1"/>
    <property type="molecule type" value="Genomic_DNA"/>
</dbReference>
<gene>
    <name evidence="11" type="ORF">K2173_001668</name>
</gene>
<evidence type="ECO:0000256" key="8">
    <source>
        <dbReference type="PROSITE-ProRule" id="PRU10052"/>
    </source>
</evidence>
<evidence type="ECO:0000256" key="5">
    <source>
        <dbReference type="ARBA" id="ARBA00022801"/>
    </source>
</evidence>
<evidence type="ECO:0008006" key="13">
    <source>
        <dbReference type="Google" id="ProtNLM"/>
    </source>
</evidence>